<evidence type="ECO:0000313" key="4">
    <source>
        <dbReference type="Proteomes" id="UP000243535"/>
    </source>
</evidence>
<accession>A0A0K6HA12</accession>
<evidence type="ECO:0000313" key="3">
    <source>
        <dbReference type="EMBL" id="CUA87579.1"/>
    </source>
</evidence>
<organism evidence="3 4">
    <name type="scientific">Gulbenkiania indica</name>
    <dbReference type="NCBI Taxonomy" id="375574"/>
    <lineage>
        <taxon>Bacteria</taxon>
        <taxon>Pseudomonadati</taxon>
        <taxon>Pseudomonadota</taxon>
        <taxon>Betaproteobacteria</taxon>
        <taxon>Neisseriales</taxon>
        <taxon>Chromobacteriaceae</taxon>
        <taxon>Gulbenkiania</taxon>
    </lineage>
</organism>
<dbReference type="InterPro" id="IPR036388">
    <property type="entry name" value="WH-like_DNA-bd_sf"/>
</dbReference>
<dbReference type="EMBL" id="CYHA01000017">
    <property type="protein sequence ID" value="CUA87579.1"/>
    <property type="molecule type" value="Genomic_DNA"/>
</dbReference>
<evidence type="ECO:0000259" key="2">
    <source>
        <dbReference type="Pfam" id="PF01051"/>
    </source>
</evidence>
<dbReference type="Pfam" id="PF21205">
    <property type="entry name" value="Rep3_C"/>
    <property type="match status" value="1"/>
</dbReference>
<proteinExistence type="inferred from homology"/>
<dbReference type="Gene3D" id="1.10.10.10">
    <property type="entry name" value="Winged helix-like DNA-binding domain superfamily/Winged helix DNA-binding domain"/>
    <property type="match status" value="2"/>
</dbReference>
<dbReference type="AlphaFoldDB" id="A0A0K6HA12"/>
<feature type="domain" description="Initiator Rep protein WH1" evidence="2">
    <location>
        <begin position="19"/>
        <end position="168"/>
    </location>
</feature>
<protein>
    <submittedName>
        <fullName evidence="3">Initiator Replication protein</fullName>
    </submittedName>
</protein>
<comment type="similarity">
    <text evidence="1">Belongs to the initiator RepB protein family.</text>
</comment>
<dbReference type="InterPro" id="IPR036390">
    <property type="entry name" value="WH_DNA-bd_sf"/>
</dbReference>
<sequence length="251" mass="28587">MKLEHAKQDPGKPLVEKHVNMSNALVRAAHSLSLGEKRIISSCIAKLDSTKSDGGFSKGVVRLSALEYAETFDIDPRTAYEQLKDAGDSLFHRYIRIVVDTPKGQKETKYRWVGDVTYHHGEGWIELGFTQKVAPHLVNLLKGEYTSYKLKQASALRSIYSWRLFELLTQYRGTGWLKIPIEEFAHALDVPESCRKDFFNLRKRVLEPAINELATKNNLIVQYEPQRSGRKVVGLEFKFKADPQGRLPLGE</sequence>
<dbReference type="Proteomes" id="UP000243535">
    <property type="component" value="Unassembled WGS sequence"/>
</dbReference>
<dbReference type="InterPro" id="IPR000525">
    <property type="entry name" value="Initiator_Rep_WH1"/>
</dbReference>
<keyword evidence="4" id="KW-1185">Reference proteome</keyword>
<dbReference type="GO" id="GO:0006270">
    <property type="term" value="P:DNA replication initiation"/>
    <property type="evidence" value="ECO:0007669"/>
    <property type="project" value="InterPro"/>
</dbReference>
<name>A0A0K6HA12_9NEIS</name>
<evidence type="ECO:0000256" key="1">
    <source>
        <dbReference type="ARBA" id="ARBA00038283"/>
    </source>
</evidence>
<gene>
    <name evidence="3" type="ORF">Ga0061063_0189</name>
</gene>
<dbReference type="RefSeq" id="WP_055434601.1">
    <property type="nucleotide sequence ID" value="NZ_CYHA01000017.1"/>
</dbReference>
<reference evidence="4" key="1">
    <citation type="submission" date="2015-08" db="EMBL/GenBank/DDBJ databases">
        <authorList>
            <person name="Varghese N."/>
        </authorList>
    </citation>
    <scope>NUCLEOTIDE SEQUENCE [LARGE SCALE GENOMIC DNA]</scope>
    <source>
        <strain evidence="4">DSM 17901</strain>
    </source>
</reference>
<dbReference type="STRING" id="375574.GCA_001418035_02761"/>
<dbReference type="SUPFAM" id="SSF46785">
    <property type="entry name" value="Winged helix' DNA-binding domain"/>
    <property type="match status" value="2"/>
</dbReference>
<dbReference type="OrthoDB" id="9122127at2"/>
<dbReference type="GO" id="GO:0003887">
    <property type="term" value="F:DNA-directed DNA polymerase activity"/>
    <property type="evidence" value="ECO:0007669"/>
    <property type="project" value="InterPro"/>
</dbReference>
<dbReference type="Pfam" id="PF01051">
    <property type="entry name" value="Rep3_N"/>
    <property type="match status" value="1"/>
</dbReference>